<dbReference type="InterPro" id="IPR001387">
    <property type="entry name" value="Cro/C1-type_HTH"/>
</dbReference>
<keyword evidence="4" id="KW-1185">Reference proteome</keyword>
<reference evidence="3 4" key="1">
    <citation type="submission" date="2018-01" db="EMBL/GenBank/DDBJ databases">
        <title>Twenty Corynebacterium bovis Genomes.</title>
        <authorList>
            <person name="Gulvik C.A."/>
        </authorList>
    </citation>
    <scope>NUCLEOTIDE SEQUENCE [LARGE SCALE GENOMIC DNA]</scope>
    <source>
        <strain evidence="3 4">16-2004</strain>
    </source>
</reference>
<evidence type="ECO:0000313" key="3">
    <source>
        <dbReference type="EMBL" id="RRQ02963.1"/>
    </source>
</evidence>
<dbReference type="AlphaFoldDB" id="A0A3R8RG93"/>
<evidence type="ECO:0000256" key="1">
    <source>
        <dbReference type="SAM" id="MobiDB-lite"/>
    </source>
</evidence>
<dbReference type="Gene3D" id="1.10.260.40">
    <property type="entry name" value="lambda repressor-like DNA-binding domains"/>
    <property type="match status" value="1"/>
</dbReference>
<proteinExistence type="predicted"/>
<name>A0A3R8RG93_9CORY</name>
<feature type="region of interest" description="Disordered" evidence="1">
    <location>
        <begin position="137"/>
        <end position="157"/>
    </location>
</feature>
<comment type="caution">
    <text evidence="3">The sequence shown here is derived from an EMBL/GenBank/DDBJ whole genome shotgun (WGS) entry which is preliminary data.</text>
</comment>
<dbReference type="EMBL" id="PQNQ01000027">
    <property type="protein sequence ID" value="RRQ02963.1"/>
    <property type="molecule type" value="Genomic_DNA"/>
</dbReference>
<dbReference type="RefSeq" id="WP_125175216.1">
    <property type="nucleotide sequence ID" value="NZ_JBHYBO010000064.1"/>
</dbReference>
<sequence>MDDADARAPYPGDRSGPRAGSPSGERSGGFARRLRHARCDRGLSQAGLASGICSPSAVSRWESGRGVPQPEVLRALADRLGMAVPVLTGEGFDSRLAESPDGFGAVVAAAFCGDTGGSHSAIAGWVGRVREVLDAATSAPHARGARSGQPPGPLSLRDARHTVDDLMVDPLTAATPVALETVELLDALVTLEEEPTAGSVDRLVDTLTWTGDAPEPLRRTAVEVAVAALVEADMPVAAHAVVTRVAPPQVTPTTAVLLTWSGMRAGDVPPAAGRGSARDGLVALLATLRSRGGPVPPGVVDAVVEASQGDRLAALLAQRLPPAAD</sequence>
<dbReference type="InterPro" id="IPR010982">
    <property type="entry name" value="Lambda_DNA-bd_dom_sf"/>
</dbReference>
<feature type="domain" description="HTH cro/C1-type" evidence="2">
    <location>
        <begin position="34"/>
        <end position="87"/>
    </location>
</feature>
<dbReference type="Pfam" id="PF13560">
    <property type="entry name" value="HTH_31"/>
    <property type="match status" value="1"/>
</dbReference>
<gene>
    <name evidence="3" type="ORF">CXF42_08685</name>
</gene>
<organism evidence="3 4">
    <name type="scientific">Corynebacterium bovis</name>
    <dbReference type="NCBI Taxonomy" id="36808"/>
    <lineage>
        <taxon>Bacteria</taxon>
        <taxon>Bacillati</taxon>
        <taxon>Actinomycetota</taxon>
        <taxon>Actinomycetes</taxon>
        <taxon>Mycobacteriales</taxon>
        <taxon>Corynebacteriaceae</taxon>
        <taxon>Corynebacterium</taxon>
    </lineage>
</organism>
<evidence type="ECO:0000313" key="4">
    <source>
        <dbReference type="Proteomes" id="UP000278422"/>
    </source>
</evidence>
<dbReference type="SMART" id="SM00530">
    <property type="entry name" value="HTH_XRE"/>
    <property type="match status" value="1"/>
</dbReference>
<dbReference type="PROSITE" id="PS50943">
    <property type="entry name" value="HTH_CROC1"/>
    <property type="match status" value="1"/>
</dbReference>
<dbReference type="SUPFAM" id="SSF47413">
    <property type="entry name" value="lambda repressor-like DNA-binding domains"/>
    <property type="match status" value="1"/>
</dbReference>
<dbReference type="CDD" id="cd00093">
    <property type="entry name" value="HTH_XRE"/>
    <property type="match status" value="1"/>
</dbReference>
<feature type="region of interest" description="Disordered" evidence="1">
    <location>
        <begin position="1"/>
        <end position="30"/>
    </location>
</feature>
<protein>
    <recommendedName>
        <fullName evidence="2">HTH cro/C1-type domain-containing protein</fullName>
    </recommendedName>
</protein>
<dbReference type="GO" id="GO:0003677">
    <property type="term" value="F:DNA binding"/>
    <property type="evidence" value="ECO:0007669"/>
    <property type="project" value="InterPro"/>
</dbReference>
<accession>A0A3R8RG93</accession>
<evidence type="ECO:0000259" key="2">
    <source>
        <dbReference type="PROSITE" id="PS50943"/>
    </source>
</evidence>
<dbReference type="Proteomes" id="UP000278422">
    <property type="component" value="Unassembled WGS sequence"/>
</dbReference>